<name>A0AAD9SGI5_PHOAM</name>
<organism evidence="2 3">
    <name type="scientific">Phomopsis amygdali</name>
    <name type="common">Fusicoccum amygdali</name>
    <dbReference type="NCBI Taxonomy" id="1214568"/>
    <lineage>
        <taxon>Eukaryota</taxon>
        <taxon>Fungi</taxon>
        <taxon>Dikarya</taxon>
        <taxon>Ascomycota</taxon>
        <taxon>Pezizomycotina</taxon>
        <taxon>Sordariomycetes</taxon>
        <taxon>Sordariomycetidae</taxon>
        <taxon>Diaporthales</taxon>
        <taxon>Diaporthaceae</taxon>
        <taxon>Diaporthe</taxon>
    </lineage>
</organism>
<sequence>MPSTTTTKKPASQDDIIIARPKKVYTGERRRSHDASSSATSEFDIVKHRRSLSLACAELRDKDGKLKTRVEDWMPKPLADGTYGSQLMQDLAEDFAQLAADLVKGGFPDGK</sequence>
<reference evidence="2" key="1">
    <citation type="submission" date="2023-06" db="EMBL/GenBank/DDBJ databases">
        <authorList>
            <person name="Noh H."/>
        </authorList>
    </citation>
    <scope>NUCLEOTIDE SEQUENCE</scope>
    <source>
        <strain evidence="2">DUCC20226</strain>
    </source>
</reference>
<accession>A0AAD9SGI5</accession>
<protein>
    <submittedName>
        <fullName evidence="2">Uncharacterized protein</fullName>
    </submittedName>
</protein>
<gene>
    <name evidence="2" type="ORF">N8I77_006342</name>
</gene>
<evidence type="ECO:0000256" key="1">
    <source>
        <dbReference type="SAM" id="MobiDB-lite"/>
    </source>
</evidence>
<feature type="compositionally biased region" description="Basic and acidic residues" evidence="1">
    <location>
        <begin position="25"/>
        <end position="34"/>
    </location>
</feature>
<evidence type="ECO:0000313" key="2">
    <source>
        <dbReference type="EMBL" id="KAK2607681.1"/>
    </source>
</evidence>
<feature type="region of interest" description="Disordered" evidence="1">
    <location>
        <begin position="1"/>
        <end position="42"/>
    </location>
</feature>
<dbReference type="EMBL" id="JAUJFL010000003">
    <property type="protein sequence ID" value="KAK2607681.1"/>
    <property type="molecule type" value="Genomic_DNA"/>
</dbReference>
<comment type="caution">
    <text evidence="2">The sequence shown here is derived from an EMBL/GenBank/DDBJ whole genome shotgun (WGS) entry which is preliminary data.</text>
</comment>
<keyword evidence="3" id="KW-1185">Reference proteome</keyword>
<dbReference type="Proteomes" id="UP001265746">
    <property type="component" value="Unassembled WGS sequence"/>
</dbReference>
<dbReference type="AlphaFoldDB" id="A0AAD9SGI5"/>
<proteinExistence type="predicted"/>
<evidence type="ECO:0000313" key="3">
    <source>
        <dbReference type="Proteomes" id="UP001265746"/>
    </source>
</evidence>
<feature type="compositionally biased region" description="Polar residues" evidence="1">
    <location>
        <begin position="1"/>
        <end position="10"/>
    </location>
</feature>